<dbReference type="GO" id="GO:0000027">
    <property type="term" value="P:ribosomal large subunit assembly"/>
    <property type="evidence" value="ECO:0007669"/>
    <property type="project" value="UniProtKB-UniRule"/>
</dbReference>
<dbReference type="PROSITE" id="PS51722">
    <property type="entry name" value="G_TR_2"/>
    <property type="match status" value="1"/>
</dbReference>
<dbReference type="PROSITE" id="PS00301">
    <property type="entry name" value="G_TR_1"/>
    <property type="match status" value="1"/>
</dbReference>
<dbReference type="GO" id="GO:0000049">
    <property type="term" value="F:tRNA binding"/>
    <property type="evidence" value="ECO:0007669"/>
    <property type="project" value="UniProtKB-KW"/>
</dbReference>
<dbReference type="HAMAP" id="MF_00849">
    <property type="entry name" value="BipA"/>
    <property type="match status" value="1"/>
</dbReference>
<dbReference type="InterPro" id="IPR031157">
    <property type="entry name" value="G_TR_CS"/>
</dbReference>
<dbReference type="GO" id="GO:0003924">
    <property type="term" value="F:GTPase activity"/>
    <property type="evidence" value="ECO:0007669"/>
    <property type="project" value="UniProtKB-UniRule"/>
</dbReference>
<evidence type="ECO:0000313" key="7">
    <source>
        <dbReference type="Proteomes" id="UP000298324"/>
    </source>
</evidence>
<dbReference type="InterPro" id="IPR004161">
    <property type="entry name" value="EFTu-like_2"/>
</dbReference>
<dbReference type="PANTHER" id="PTHR42908:SF8">
    <property type="entry name" value="TR-TYPE G DOMAIN-CONTAINING PROTEIN"/>
    <property type="match status" value="1"/>
</dbReference>
<proteinExistence type="inferred from homology"/>
<dbReference type="AlphaFoldDB" id="A0A4Y7RB87"/>
<dbReference type="Pfam" id="PF21018">
    <property type="entry name" value="BipA_C"/>
    <property type="match status" value="1"/>
</dbReference>
<dbReference type="CDD" id="cd03710">
    <property type="entry name" value="BipA_TypA_C"/>
    <property type="match status" value="1"/>
</dbReference>
<dbReference type="Gene3D" id="3.30.70.240">
    <property type="match status" value="1"/>
</dbReference>
<dbReference type="InterPro" id="IPR042116">
    <property type="entry name" value="TypA/BipA_C"/>
</dbReference>
<keyword evidence="2 4" id="KW-0342">GTP-binding</keyword>
<dbReference type="InterPro" id="IPR035647">
    <property type="entry name" value="EFG_III/V"/>
</dbReference>
<dbReference type="InterPro" id="IPR027417">
    <property type="entry name" value="P-loop_NTPase"/>
</dbReference>
<evidence type="ECO:0000256" key="3">
    <source>
        <dbReference type="ARBA" id="ARBA00048548"/>
    </source>
</evidence>
<dbReference type="FunFam" id="2.40.50.250:FF:000001">
    <property type="entry name" value="GTP-binding protein TypA"/>
    <property type="match status" value="1"/>
</dbReference>
<dbReference type="InterPro" id="IPR006298">
    <property type="entry name" value="BipA"/>
</dbReference>
<sequence length="608" mass="67998">MSGNNMFRNIAIIAHVDHGKTTLVDALLKQSGIFRENQHVAERVMDSNDLEKERGITILAKNTSVRYGDIKINIVDTPGHSDFGGEVERVLKMVDGVLLLVDAFDGAMPQTRFVLRKAMQLNLKPIVVINKIDREGARISEVVDEVLDLFIDLGAGDEHLDFPLFYTSAKEGTATTDPAVPGQNMQPLFEGIIKYIPAPAGDDDGPLQLLINNTEYDNFVGRMGIGCVKRGKIATGQQVNIFDHDGNMRQGRIGTLYAYEGLERVTVSEAVCGEIVAFSGLEDIKIGETVADKDQPEQLEPITVDEPTLKMSFMVNDSPFAGKEGKYLTSRHLRARLFKEMEKNVSLRVEETGSTDVFEVCGRGELHLSILIETMRREGFELQVSKPEVIFRWEAGQKMEPMELLMVDIPEEKMGPVMEIAGARKGEMLNMTSLGPDQLRLEFKIPARGLIGFRSQLLTETRGHGVMSHIFMGYEPYKGDIRGRYQGVLIAFESGEANTYGLHNVQDRGILFITPGTKVYEGMVVGEHSREQDLEVNVCKKKHLTNMRSSTAETALRLEESLNFSLEEALEYIGTDELLEVTPQSLRMRKRILSKHDRKRNQANFQSA</sequence>
<feature type="domain" description="Tr-type G" evidence="5">
    <location>
        <begin position="5"/>
        <end position="200"/>
    </location>
</feature>
<dbReference type="Pfam" id="PF00679">
    <property type="entry name" value="EFG_C"/>
    <property type="match status" value="1"/>
</dbReference>
<reference evidence="6 7" key="1">
    <citation type="journal article" date="2018" name="Environ. Microbiol.">
        <title>Novel energy conservation strategies and behaviour of Pelotomaculum schinkii driving syntrophic propionate catabolism.</title>
        <authorList>
            <person name="Hidalgo-Ahumada C.A.P."/>
            <person name="Nobu M.K."/>
            <person name="Narihiro T."/>
            <person name="Tamaki H."/>
            <person name="Liu W.T."/>
            <person name="Kamagata Y."/>
            <person name="Stams A.J.M."/>
            <person name="Imachi H."/>
            <person name="Sousa D.Z."/>
        </authorList>
    </citation>
    <scope>NUCLEOTIDE SEQUENCE [LARGE SCALE GENOMIC DNA]</scope>
    <source>
        <strain evidence="6 7">HH</strain>
    </source>
</reference>
<dbReference type="SUPFAM" id="SSF52540">
    <property type="entry name" value="P-loop containing nucleoside triphosphate hydrolases"/>
    <property type="match status" value="1"/>
</dbReference>
<comment type="similarity">
    <text evidence="4">Belongs to the TRAFAC class translation factor GTPase superfamily. Classic translation factor GTPase family. BipA subfamily.</text>
</comment>
<dbReference type="InterPro" id="IPR005225">
    <property type="entry name" value="Small_GTP-bd"/>
</dbReference>
<keyword evidence="7" id="KW-1185">Reference proteome</keyword>
<comment type="function">
    <text evidence="4">A 50S ribosomal subunit assembly protein with GTPase activity, required for 50S subunit assembly at low temperatures, may also play a role in translation. Binds GTP and analogs. Binds the 70S ribosome between the 30S and 50S subunits, in a similar position as ribosome-bound EF-G; it contacts a number of ribosomal proteins, both rRNAs and the A-site tRNA.</text>
</comment>
<dbReference type="NCBIfam" id="TIGR01394">
    <property type="entry name" value="TypA_BipA"/>
    <property type="match status" value="1"/>
</dbReference>
<dbReference type="InterPro" id="IPR047043">
    <property type="entry name" value="BipA_III"/>
</dbReference>
<feature type="binding site" evidence="4">
    <location>
        <begin position="130"/>
        <end position="133"/>
    </location>
    <ligand>
        <name>GTP</name>
        <dbReference type="ChEBI" id="CHEBI:37565"/>
    </ligand>
</feature>
<gene>
    <name evidence="6" type="primary">typA</name>
    <name evidence="4" type="synonym">bipA</name>
    <name evidence="6" type="ORF">Psch_03025</name>
</gene>
<feature type="binding site" evidence="4">
    <location>
        <begin position="17"/>
        <end position="22"/>
    </location>
    <ligand>
        <name>GTP</name>
        <dbReference type="ChEBI" id="CHEBI:37565"/>
    </ligand>
</feature>
<dbReference type="Pfam" id="PF03144">
    <property type="entry name" value="GTP_EFTU_D2"/>
    <property type="match status" value="1"/>
</dbReference>
<organism evidence="6 7">
    <name type="scientific">Pelotomaculum schinkii</name>
    <dbReference type="NCBI Taxonomy" id="78350"/>
    <lineage>
        <taxon>Bacteria</taxon>
        <taxon>Bacillati</taxon>
        <taxon>Bacillota</taxon>
        <taxon>Clostridia</taxon>
        <taxon>Eubacteriales</taxon>
        <taxon>Desulfotomaculaceae</taxon>
        <taxon>Pelotomaculum</taxon>
    </lineage>
</organism>
<dbReference type="GO" id="GO:0010467">
    <property type="term" value="P:gene expression"/>
    <property type="evidence" value="ECO:0007669"/>
    <property type="project" value="UniProtKB-ARBA"/>
</dbReference>
<dbReference type="CDD" id="cd03691">
    <property type="entry name" value="BipA_TypA_II"/>
    <property type="match status" value="1"/>
</dbReference>
<dbReference type="SUPFAM" id="SSF50447">
    <property type="entry name" value="Translation proteins"/>
    <property type="match status" value="1"/>
</dbReference>
<keyword evidence="4" id="KW-0690">Ribosome biogenesis</keyword>
<comment type="subcellular location">
    <subcellularLocation>
        <location evidence="4">Cytoplasm</location>
    </subcellularLocation>
    <text evidence="4">Binds to ribosomes.</text>
</comment>
<dbReference type="InterPro" id="IPR009000">
    <property type="entry name" value="Transl_B-barrel_sf"/>
</dbReference>
<dbReference type="Gene3D" id="2.40.30.10">
    <property type="entry name" value="Translation factors"/>
    <property type="match status" value="1"/>
</dbReference>
<dbReference type="InterPro" id="IPR047042">
    <property type="entry name" value="BipA_II"/>
</dbReference>
<dbReference type="GO" id="GO:0019843">
    <property type="term" value="F:rRNA binding"/>
    <property type="evidence" value="ECO:0007669"/>
    <property type="project" value="UniProtKB-KW"/>
</dbReference>
<comment type="caution">
    <text evidence="6">The sequence shown here is derived from an EMBL/GenBank/DDBJ whole genome shotgun (WGS) entry which is preliminary data.</text>
</comment>
<keyword evidence="4" id="KW-0699">rRNA-binding</keyword>
<keyword evidence="4" id="KW-0963">Cytoplasm</keyword>
<dbReference type="FunFam" id="3.40.50.300:FF:000055">
    <property type="entry name" value="GTP-binding protein TypA"/>
    <property type="match status" value="1"/>
</dbReference>
<evidence type="ECO:0000256" key="4">
    <source>
        <dbReference type="HAMAP-Rule" id="MF_00849"/>
    </source>
</evidence>
<dbReference type="PANTHER" id="PTHR42908">
    <property type="entry name" value="TRANSLATION ELONGATION FACTOR-RELATED"/>
    <property type="match status" value="1"/>
</dbReference>
<keyword evidence="4" id="KW-0820">tRNA-binding</keyword>
<dbReference type="GO" id="GO:1990904">
    <property type="term" value="C:ribonucleoprotein complex"/>
    <property type="evidence" value="ECO:0007669"/>
    <property type="project" value="TreeGrafter"/>
</dbReference>
<dbReference type="InterPro" id="IPR047041">
    <property type="entry name" value="BipA_GTP-bd_dom"/>
</dbReference>
<evidence type="ECO:0000256" key="1">
    <source>
        <dbReference type="ARBA" id="ARBA00022741"/>
    </source>
</evidence>
<dbReference type="GO" id="GO:0043022">
    <property type="term" value="F:ribosome binding"/>
    <property type="evidence" value="ECO:0007669"/>
    <property type="project" value="UniProtKB-UniRule"/>
</dbReference>
<dbReference type="InterPro" id="IPR000640">
    <property type="entry name" value="EFG_V-like"/>
</dbReference>
<dbReference type="FunFam" id="2.40.30.10:FF:000016">
    <property type="entry name" value="GTP-binding protein TypA"/>
    <property type="match status" value="1"/>
</dbReference>
<evidence type="ECO:0000259" key="5">
    <source>
        <dbReference type="PROSITE" id="PS51722"/>
    </source>
</evidence>
<dbReference type="InterPro" id="IPR048876">
    <property type="entry name" value="BipA_C"/>
</dbReference>
<keyword evidence="4" id="KW-0378">Hydrolase</keyword>
<dbReference type="CDD" id="cd01891">
    <property type="entry name" value="TypA_BipA"/>
    <property type="match status" value="1"/>
</dbReference>
<dbReference type="EC" id="3.6.5.-" evidence="4"/>
<evidence type="ECO:0000256" key="2">
    <source>
        <dbReference type="ARBA" id="ARBA00023134"/>
    </source>
</evidence>
<dbReference type="CDD" id="cd16263">
    <property type="entry name" value="BipA_III"/>
    <property type="match status" value="1"/>
</dbReference>
<comment type="catalytic activity">
    <reaction evidence="3 4">
        <text>GTP + H2O = GDP + phosphate + H(+)</text>
        <dbReference type="Rhea" id="RHEA:19669"/>
        <dbReference type="ChEBI" id="CHEBI:15377"/>
        <dbReference type="ChEBI" id="CHEBI:15378"/>
        <dbReference type="ChEBI" id="CHEBI:37565"/>
        <dbReference type="ChEBI" id="CHEBI:43474"/>
        <dbReference type="ChEBI" id="CHEBI:58189"/>
    </reaction>
</comment>
<dbReference type="Gene3D" id="3.40.50.300">
    <property type="entry name" value="P-loop containing nucleotide triphosphate hydrolases"/>
    <property type="match status" value="1"/>
</dbReference>
<comment type="subunit">
    <text evidence="4">Monomer.</text>
</comment>
<dbReference type="RefSeq" id="WP_190258645.1">
    <property type="nucleotide sequence ID" value="NZ_QFGA01000002.1"/>
</dbReference>
<dbReference type="NCBIfam" id="TIGR00231">
    <property type="entry name" value="small_GTP"/>
    <property type="match status" value="1"/>
</dbReference>
<protein>
    <recommendedName>
        <fullName evidence="4">Large ribosomal subunit assembly factor BipA</fullName>
        <ecNumber evidence="4">3.6.5.-</ecNumber>
    </recommendedName>
    <alternativeName>
        <fullName evidence="4">GTP-binding protein BipA</fullName>
    </alternativeName>
</protein>
<dbReference type="InterPro" id="IPR035651">
    <property type="entry name" value="BipA_V"/>
</dbReference>
<evidence type="ECO:0000313" key="6">
    <source>
        <dbReference type="EMBL" id="TEB05983.1"/>
    </source>
</evidence>
<accession>A0A4Y7RB87</accession>
<dbReference type="GO" id="GO:0005525">
    <property type="term" value="F:GTP binding"/>
    <property type="evidence" value="ECO:0007669"/>
    <property type="project" value="UniProtKB-UniRule"/>
</dbReference>
<dbReference type="Gene3D" id="2.40.50.250">
    <property type="entry name" value="bipa protein"/>
    <property type="match status" value="1"/>
</dbReference>
<dbReference type="FunFam" id="3.30.70.870:FF:000003">
    <property type="entry name" value="GTP-binding protein TypA"/>
    <property type="match status" value="1"/>
</dbReference>
<dbReference type="GO" id="GO:0005829">
    <property type="term" value="C:cytosol"/>
    <property type="evidence" value="ECO:0007669"/>
    <property type="project" value="TreeGrafter"/>
</dbReference>
<dbReference type="Pfam" id="PF00009">
    <property type="entry name" value="GTP_EFTU"/>
    <property type="match status" value="1"/>
</dbReference>
<keyword evidence="4" id="KW-0694">RNA-binding</keyword>
<keyword evidence="1 4" id="KW-0547">Nucleotide-binding</keyword>
<dbReference type="InterPro" id="IPR000795">
    <property type="entry name" value="T_Tr_GTP-bd_dom"/>
</dbReference>
<dbReference type="GO" id="GO:0009409">
    <property type="term" value="P:response to cold"/>
    <property type="evidence" value="ECO:0007669"/>
    <property type="project" value="UniProtKB-ARBA"/>
</dbReference>
<dbReference type="SUPFAM" id="SSF54980">
    <property type="entry name" value="EF-G C-terminal domain-like"/>
    <property type="match status" value="2"/>
</dbReference>
<dbReference type="Gene3D" id="3.30.70.870">
    <property type="entry name" value="Elongation Factor G (Translational Gtpase), domain 3"/>
    <property type="match status" value="1"/>
</dbReference>
<dbReference type="Proteomes" id="UP000298324">
    <property type="component" value="Unassembled WGS sequence"/>
</dbReference>
<name>A0A4Y7RB87_9FIRM</name>
<dbReference type="PRINTS" id="PR00315">
    <property type="entry name" value="ELONGATNFCT"/>
</dbReference>
<dbReference type="FunFam" id="3.30.70.240:FF:000002">
    <property type="entry name" value="GTP-binding protein TypA"/>
    <property type="match status" value="1"/>
</dbReference>
<dbReference type="EMBL" id="QFGA01000002">
    <property type="protein sequence ID" value="TEB05983.1"/>
    <property type="molecule type" value="Genomic_DNA"/>
</dbReference>